<organism evidence="3 4">
    <name type="scientific">Mycolicibacterium peregrinum</name>
    <name type="common">Mycobacterium peregrinum</name>
    <dbReference type="NCBI Taxonomy" id="43304"/>
    <lineage>
        <taxon>Bacteria</taxon>
        <taxon>Bacillati</taxon>
        <taxon>Actinomycetota</taxon>
        <taxon>Actinomycetes</taxon>
        <taxon>Mycobacteriales</taxon>
        <taxon>Mycobacteriaceae</taxon>
        <taxon>Mycolicibacterium</taxon>
    </lineage>
</organism>
<evidence type="ECO:0000256" key="1">
    <source>
        <dbReference type="SAM" id="MobiDB-lite"/>
    </source>
</evidence>
<reference evidence="4" key="1">
    <citation type="submission" date="2016-06" db="EMBL/GenBank/DDBJ databases">
        <authorList>
            <person name="Sutton G."/>
            <person name="Brinkac L."/>
            <person name="Sanka R."/>
            <person name="Adams M."/>
            <person name="Lau E."/>
            <person name="Mehaffy C."/>
            <person name="Tameris M."/>
            <person name="Hatherill M."/>
            <person name="Hanekom W."/>
            <person name="Mahomed H."/>
            <person name="Mcshane H."/>
        </authorList>
    </citation>
    <scope>NUCLEOTIDE SEQUENCE [LARGE SCALE GENOMIC DNA]</scope>
    <source>
        <strain evidence="4">852002-10433_SCH5171157</strain>
    </source>
</reference>
<dbReference type="RefSeq" id="WP_064884646.1">
    <property type="nucleotide sequence ID" value="NZ_LZSY01000118.1"/>
</dbReference>
<dbReference type="AlphaFoldDB" id="A0A1A0VXF5"/>
<feature type="region of interest" description="Disordered" evidence="1">
    <location>
        <begin position="103"/>
        <end position="131"/>
    </location>
</feature>
<dbReference type="Proteomes" id="UP000094008">
    <property type="component" value="Unassembled WGS sequence"/>
</dbReference>
<comment type="caution">
    <text evidence="3">The sequence shown here is derived from an EMBL/GenBank/DDBJ whole genome shotgun (WGS) entry which is preliminary data.</text>
</comment>
<proteinExistence type="predicted"/>
<protein>
    <submittedName>
        <fullName evidence="3">Intersectin-EH binding protein Ibp1</fullName>
    </submittedName>
</protein>
<evidence type="ECO:0000313" key="3">
    <source>
        <dbReference type="EMBL" id="OBB87879.1"/>
    </source>
</evidence>
<gene>
    <name evidence="3" type="ORF">A5779_31730</name>
</gene>
<evidence type="ECO:0000256" key="2">
    <source>
        <dbReference type="SAM" id="SignalP"/>
    </source>
</evidence>
<feature type="compositionally biased region" description="Polar residues" evidence="1">
    <location>
        <begin position="116"/>
        <end position="131"/>
    </location>
</feature>
<keyword evidence="2" id="KW-0732">Signal</keyword>
<sequence length="131" mass="12742">MAIFPSGFPAGPRRFVVAAGIAAAIAAAPALTVLSTPSQSLASCPNGETEDTFTNVCVPDIVPNSPGNFSSVAGNPNLPAVNMPGGGGAIPCTGANSGECIGLAEEQQSEGPQPVPQSTVGSSPTVHGSIG</sequence>
<dbReference type="OrthoDB" id="4729274at2"/>
<feature type="chain" id="PRO_5008300360" evidence="2">
    <location>
        <begin position="43"/>
        <end position="131"/>
    </location>
</feature>
<feature type="signal peptide" evidence="2">
    <location>
        <begin position="1"/>
        <end position="42"/>
    </location>
</feature>
<name>A0A1A0VXF5_MYCPR</name>
<evidence type="ECO:0000313" key="4">
    <source>
        <dbReference type="Proteomes" id="UP000094008"/>
    </source>
</evidence>
<dbReference type="EMBL" id="LZSY01000118">
    <property type="protein sequence ID" value="OBB87879.1"/>
    <property type="molecule type" value="Genomic_DNA"/>
</dbReference>
<accession>A0A1A0VXF5</accession>